<dbReference type="SMART" id="SM00822">
    <property type="entry name" value="PKS_KR"/>
    <property type="match status" value="1"/>
</dbReference>
<dbReference type="Gene3D" id="3.40.50.720">
    <property type="entry name" value="NAD(P)-binding Rossmann-like Domain"/>
    <property type="match status" value="1"/>
</dbReference>
<gene>
    <name evidence="4" type="ORF">H9751_11910</name>
</gene>
<dbReference type="SUPFAM" id="SSF51735">
    <property type="entry name" value="NAD(P)-binding Rossmann-fold domains"/>
    <property type="match status" value="1"/>
</dbReference>
<evidence type="ECO:0000259" key="3">
    <source>
        <dbReference type="SMART" id="SM00822"/>
    </source>
</evidence>
<reference evidence="4" key="2">
    <citation type="submission" date="2021-04" db="EMBL/GenBank/DDBJ databases">
        <authorList>
            <person name="Gilroy R."/>
        </authorList>
    </citation>
    <scope>NUCLEOTIDE SEQUENCE</scope>
    <source>
        <strain evidence="4">ChiHjej13B12-4958</strain>
    </source>
</reference>
<dbReference type="PROSITE" id="PS00061">
    <property type="entry name" value="ADH_SHORT"/>
    <property type="match status" value="1"/>
</dbReference>
<dbReference type="InterPro" id="IPR020904">
    <property type="entry name" value="Sc_DH/Rdtase_CS"/>
</dbReference>
<name>A0A9D2QGL6_9CORY</name>
<accession>A0A9D2QGL6</accession>
<dbReference type="CDD" id="cd05233">
    <property type="entry name" value="SDR_c"/>
    <property type="match status" value="1"/>
</dbReference>
<evidence type="ECO:0000313" key="5">
    <source>
        <dbReference type="Proteomes" id="UP000823858"/>
    </source>
</evidence>
<comment type="similarity">
    <text evidence="1">Belongs to the short-chain dehydrogenases/reductases (SDR) family.</text>
</comment>
<dbReference type="InterPro" id="IPR057326">
    <property type="entry name" value="KR_dom"/>
</dbReference>
<dbReference type="AlphaFoldDB" id="A0A9D2QGL6"/>
<evidence type="ECO:0000313" key="4">
    <source>
        <dbReference type="EMBL" id="HJC86215.1"/>
    </source>
</evidence>
<organism evidence="4 5">
    <name type="scientific">Candidatus Corynebacterium faecigallinarum</name>
    <dbReference type="NCBI Taxonomy" id="2838528"/>
    <lineage>
        <taxon>Bacteria</taxon>
        <taxon>Bacillati</taxon>
        <taxon>Actinomycetota</taxon>
        <taxon>Actinomycetes</taxon>
        <taxon>Mycobacteriales</taxon>
        <taxon>Corynebacteriaceae</taxon>
        <taxon>Corynebacterium</taxon>
    </lineage>
</organism>
<dbReference type="PANTHER" id="PTHR43008:SF4">
    <property type="entry name" value="CHAIN DEHYDROGENASE, PUTATIVE (AFU_ORTHOLOGUE AFUA_4G08710)-RELATED"/>
    <property type="match status" value="1"/>
</dbReference>
<keyword evidence="2" id="KW-0560">Oxidoreductase</keyword>
<dbReference type="EMBL" id="DWVP01000024">
    <property type="protein sequence ID" value="HJC86215.1"/>
    <property type="molecule type" value="Genomic_DNA"/>
</dbReference>
<dbReference type="InterPro" id="IPR036291">
    <property type="entry name" value="NAD(P)-bd_dom_sf"/>
</dbReference>
<protein>
    <submittedName>
        <fullName evidence="4">SDR family oxidoreductase</fullName>
    </submittedName>
</protein>
<dbReference type="Proteomes" id="UP000823858">
    <property type="component" value="Unassembled WGS sequence"/>
</dbReference>
<dbReference type="PANTHER" id="PTHR43008">
    <property type="entry name" value="BENZIL REDUCTASE"/>
    <property type="match status" value="1"/>
</dbReference>
<proteinExistence type="inferred from homology"/>
<dbReference type="GO" id="GO:0050664">
    <property type="term" value="F:oxidoreductase activity, acting on NAD(P)H, oxygen as acceptor"/>
    <property type="evidence" value="ECO:0007669"/>
    <property type="project" value="TreeGrafter"/>
</dbReference>
<feature type="domain" description="Ketoreductase" evidence="3">
    <location>
        <begin position="4"/>
        <end position="163"/>
    </location>
</feature>
<dbReference type="PRINTS" id="PR00081">
    <property type="entry name" value="GDHRDH"/>
</dbReference>
<comment type="caution">
    <text evidence="4">The sequence shown here is derived from an EMBL/GenBank/DDBJ whole genome shotgun (WGS) entry which is preliminary data.</text>
</comment>
<dbReference type="InterPro" id="IPR002347">
    <property type="entry name" value="SDR_fam"/>
</dbReference>
<evidence type="ECO:0000256" key="2">
    <source>
        <dbReference type="ARBA" id="ARBA00023002"/>
    </source>
</evidence>
<sequence length="233" mass="24360">MNTDTAIITGGAGGMGLATARKLVADHTIVLTDVNGDKLSAAAETLAADGIEARTVVADITDRDNVRELFTEAERFGHVRAVVHSAGVSPQMGDAEFIIRVNAVGTVNLAREYLRIAPEASRPGMAYSSSKGFVIRYSAKIAAEFGAKGARVLSVSPGSFDTDMGQLEEDHGFGKMVEYAALKRFGTSDEIAAVLAFAVGRDAGHLTGTDILVDGANKAGLGVKVMIDMARSQ</sequence>
<reference evidence="4" key="1">
    <citation type="journal article" date="2021" name="PeerJ">
        <title>Extensive microbial diversity within the chicken gut microbiome revealed by metagenomics and culture.</title>
        <authorList>
            <person name="Gilroy R."/>
            <person name="Ravi A."/>
            <person name="Getino M."/>
            <person name="Pursley I."/>
            <person name="Horton D.L."/>
            <person name="Alikhan N.F."/>
            <person name="Baker D."/>
            <person name="Gharbi K."/>
            <person name="Hall N."/>
            <person name="Watson M."/>
            <person name="Adriaenssens E.M."/>
            <person name="Foster-Nyarko E."/>
            <person name="Jarju S."/>
            <person name="Secka A."/>
            <person name="Antonio M."/>
            <person name="Oren A."/>
            <person name="Chaudhuri R.R."/>
            <person name="La Ragione R."/>
            <person name="Hildebrand F."/>
            <person name="Pallen M.J."/>
        </authorList>
    </citation>
    <scope>NUCLEOTIDE SEQUENCE</scope>
    <source>
        <strain evidence="4">ChiHjej13B12-4958</strain>
    </source>
</reference>
<dbReference type="Pfam" id="PF00106">
    <property type="entry name" value="adh_short"/>
    <property type="match status" value="1"/>
</dbReference>
<evidence type="ECO:0000256" key="1">
    <source>
        <dbReference type="ARBA" id="ARBA00006484"/>
    </source>
</evidence>